<name>A0ABT4H680_PAEAL</name>
<dbReference type="Gene3D" id="1.10.10.10">
    <property type="entry name" value="Winged helix-like DNA-binding domain superfamily/Winged helix DNA-binding domain"/>
    <property type="match status" value="2"/>
</dbReference>
<dbReference type="InterPro" id="IPR012337">
    <property type="entry name" value="RNaseH-like_sf"/>
</dbReference>
<reference evidence="4 5" key="1">
    <citation type="submission" date="2022-05" db="EMBL/GenBank/DDBJ databases">
        <title>Genome Sequencing of Bee-Associated Microbes.</title>
        <authorList>
            <person name="Dunlap C."/>
        </authorList>
    </citation>
    <scope>NUCLEOTIDE SEQUENCE [LARGE SCALE GENOMIC DNA]</scope>
    <source>
        <strain evidence="4 5">NRRL B-04010</strain>
    </source>
</reference>
<proteinExistence type="predicted"/>
<dbReference type="InterPro" id="IPR048020">
    <property type="entry name" value="Transpos_IS3"/>
</dbReference>
<comment type="function">
    <text evidence="1">Involved in the transposition of the insertion sequence.</text>
</comment>
<evidence type="ECO:0000259" key="3">
    <source>
        <dbReference type="PROSITE" id="PS50994"/>
    </source>
</evidence>
<keyword evidence="5" id="KW-1185">Reference proteome</keyword>
<dbReference type="Pfam" id="PF13333">
    <property type="entry name" value="rve_2"/>
    <property type="match status" value="1"/>
</dbReference>
<keyword evidence="2" id="KW-0175">Coiled coil</keyword>
<protein>
    <submittedName>
        <fullName evidence="4">IS3 family transposase</fullName>
    </submittedName>
</protein>
<dbReference type="InterPro" id="IPR055247">
    <property type="entry name" value="InsJ-like_HTH"/>
</dbReference>
<gene>
    <name evidence="4" type="ORF">M5X12_27535</name>
</gene>
<dbReference type="SUPFAM" id="SSF48295">
    <property type="entry name" value="TrpR-like"/>
    <property type="match status" value="2"/>
</dbReference>
<dbReference type="Pfam" id="PF13518">
    <property type="entry name" value="HTH_28"/>
    <property type="match status" value="2"/>
</dbReference>
<dbReference type="InterPro" id="IPR036388">
    <property type="entry name" value="WH-like_DNA-bd_sf"/>
</dbReference>
<dbReference type="Pfam" id="PF00665">
    <property type="entry name" value="rve"/>
    <property type="match status" value="1"/>
</dbReference>
<feature type="coiled-coil region" evidence="2">
    <location>
        <begin position="131"/>
        <end position="158"/>
    </location>
</feature>
<dbReference type="NCBIfam" id="NF033516">
    <property type="entry name" value="transpos_IS3"/>
    <property type="match status" value="1"/>
</dbReference>
<dbReference type="Gene3D" id="3.30.420.10">
    <property type="entry name" value="Ribonuclease H-like superfamily/Ribonuclease H"/>
    <property type="match status" value="1"/>
</dbReference>
<dbReference type="Pfam" id="PF13276">
    <property type="entry name" value="HTH_21"/>
    <property type="match status" value="1"/>
</dbReference>
<comment type="caution">
    <text evidence="4">The sequence shown here is derived from an EMBL/GenBank/DDBJ whole genome shotgun (WGS) entry which is preliminary data.</text>
</comment>
<dbReference type="InterPro" id="IPR050900">
    <property type="entry name" value="Transposase_IS3/IS150/IS904"/>
</dbReference>
<dbReference type="RefSeq" id="WP_163979283.1">
    <property type="nucleotide sequence ID" value="NZ_JAMDNK010000092.1"/>
</dbReference>
<dbReference type="EMBL" id="JAMDNP010000081">
    <property type="protein sequence ID" value="MCY9764263.1"/>
    <property type="molecule type" value="Genomic_DNA"/>
</dbReference>
<evidence type="ECO:0000313" key="5">
    <source>
        <dbReference type="Proteomes" id="UP001527181"/>
    </source>
</evidence>
<evidence type="ECO:0000313" key="4">
    <source>
        <dbReference type="EMBL" id="MCY9764263.1"/>
    </source>
</evidence>
<dbReference type="PROSITE" id="PS50994">
    <property type="entry name" value="INTEGRASE"/>
    <property type="match status" value="1"/>
</dbReference>
<accession>A0ABT4H680</accession>
<dbReference type="InterPro" id="IPR010921">
    <property type="entry name" value="Trp_repressor/repl_initiator"/>
</dbReference>
<organism evidence="4 5">
    <name type="scientific">Paenibacillus alvei</name>
    <name type="common">Bacillus alvei</name>
    <dbReference type="NCBI Taxonomy" id="44250"/>
    <lineage>
        <taxon>Bacteria</taxon>
        <taxon>Bacillati</taxon>
        <taxon>Bacillota</taxon>
        <taxon>Bacilli</taxon>
        <taxon>Bacillales</taxon>
        <taxon>Paenibacillaceae</taxon>
        <taxon>Paenibacillus</taxon>
    </lineage>
</organism>
<dbReference type="InterPro" id="IPR036397">
    <property type="entry name" value="RNaseH_sf"/>
</dbReference>
<sequence length="455" mass="53195">MAKYSYGDKLEAVLEYLKGKKSYRTIADERNMSSAPIKRWVARYKEYGVAGLISTYTNHDVQFKMDVLYYMKEHGASVNETAARFNLSTDATILRWMKQYEAGGMNALISKKKGRPSVKKETLVNKQTKKRVLADGSLEALQEEVKRLRMENSYFKKVEYLSSKQGKVTKQDKAKVIFELRTEFPINALLQLAKLPRSTYYYWLKTLERPDKDTAIKALITAIYHEHKGRYGYRRITEELRNQGHSVNHKRVQRIMGELGLKSIVRMKKYRSYKGHLGKVAPNVIERDFHATKPNQKWVTDITEFKLFGEKLYLSPILDLYNGEIISYTIDSRPVYTLVSSMLEQAFERLSSEDTLLIHSDQGWHYQMLQYREALQERGITQSMSRKGNCYDNAVIENFFGILKSEFLYTQEFKSIEHFKEELAAYIKYYNHKRIKLKLKGMSPVQYRTHALDAA</sequence>
<dbReference type="SUPFAM" id="SSF53098">
    <property type="entry name" value="Ribonuclease H-like"/>
    <property type="match status" value="1"/>
</dbReference>
<dbReference type="InterPro" id="IPR001584">
    <property type="entry name" value="Integrase_cat-core"/>
</dbReference>
<feature type="domain" description="Integrase catalytic" evidence="3">
    <location>
        <begin position="290"/>
        <end position="452"/>
    </location>
</feature>
<dbReference type="Proteomes" id="UP001527181">
    <property type="component" value="Unassembled WGS sequence"/>
</dbReference>
<dbReference type="PANTHER" id="PTHR46889:SF4">
    <property type="entry name" value="TRANSPOSASE INSO FOR INSERTION SEQUENCE ELEMENT IS911B-RELATED"/>
    <property type="match status" value="1"/>
</dbReference>
<dbReference type="InterPro" id="IPR025948">
    <property type="entry name" value="HTH-like_dom"/>
</dbReference>
<evidence type="ECO:0000256" key="1">
    <source>
        <dbReference type="ARBA" id="ARBA00002286"/>
    </source>
</evidence>
<evidence type="ECO:0000256" key="2">
    <source>
        <dbReference type="SAM" id="Coils"/>
    </source>
</evidence>
<dbReference type="PANTHER" id="PTHR46889">
    <property type="entry name" value="TRANSPOSASE INSF FOR INSERTION SEQUENCE IS3B-RELATED"/>
    <property type="match status" value="1"/>
</dbReference>